<sequence length="464" mass="51164">MGTFYPIYYAHAVLPLLAARAVIPAIAGRIVMKRAMQVAVTDAQYVTVVNNTTRAISAATRANATAVGTKSFFRSSSGALTWAGVGYSVGDISSEYFANKADIMVATTGRPLGDGRYAVDVAGKTYITDFLPSESNPFIATPVIDGNLPSQTVPELNSTMQWYQVISTKPEQYIVGSVESVARGYFNYTAEGGSRNCPAGSGLCTYEFTPTEIEINQGSTSYVKYQYTAFYIDKLGQEAKQVYSPIQRIQVYYNKHYIPNNEVMDKQFLIANDLDGFAALEKLKEYQLDLDKLASMLNNLFYHSATQPDYDGIPITSSNPITANEIKSVYPDYGKLTDFDLLYPAQVKPDGDLVIKTPGISTETGQSGKVELDLGEYPEIDEPDLEEPPTGKEILEPIENLMPFIKNIQLPNKEASCPVAEFNVFDTQYKIDSHCPLLEQNKVLFQLIAGILWAFLSLRIILSA</sequence>
<evidence type="ECO:0000313" key="2">
    <source>
        <dbReference type="EMBL" id="OAT46340.1"/>
    </source>
</evidence>
<evidence type="ECO:0000313" key="3">
    <source>
        <dbReference type="Proteomes" id="UP000078224"/>
    </source>
</evidence>
<keyword evidence="1" id="KW-0472">Membrane</keyword>
<organism evidence="2 3">
    <name type="scientific">Providencia heimbachae ATCC 35613</name>
    <dbReference type="NCBI Taxonomy" id="1354272"/>
    <lineage>
        <taxon>Bacteria</taxon>
        <taxon>Pseudomonadati</taxon>
        <taxon>Pseudomonadota</taxon>
        <taxon>Gammaproteobacteria</taxon>
        <taxon>Enterobacterales</taxon>
        <taxon>Morganellaceae</taxon>
        <taxon>Providencia</taxon>
    </lineage>
</organism>
<accession>A0A1B7JEG3</accession>
<dbReference type="PATRIC" id="fig|1354272.4.peg.3913"/>
<dbReference type="EMBL" id="LXEW01000056">
    <property type="protein sequence ID" value="OAT46340.1"/>
    <property type="molecule type" value="Genomic_DNA"/>
</dbReference>
<proteinExistence type="predicted"/>
<keyword evidence="1" id="KW-0812">Transmembrane</keyword>
<feature type="transmembrane region" description="Helical" evidence="1">
    <location>
        <begin position="443"/>
        <end position="462"/>
    </location>
</feature>
<comment type="caution">
    <text evidence="2">The sequence shown here is derived from an EMBL/GenBank/DDBJ whole genome shotgun (WGS) entry which is preliminary data.</text>
</comment>
<keyword evidence="3" id="KW-1185">Reference proteome</keyword>
<name>A0A1B7JEG3_9GAMM</name>
<protein>
    <submittedName>
        <fullName evidence="2">Uncharacterized protein</fullName>
    </submittedName>
</protein>
<reference evidence="2 3" key="1">
    <citation type="submission" date="2016-04" db="EMBL/GenBank/DDBJ databases">
        <title>ATOL: Assembling a taxonomically balanced genome-scale reconstruction of the evolutionary history of the Enterobacteriaceae.</title>
        <authorList>
            <person name="Plunkett G.III."/>
            <person name="Neeno-Eckwall E.C."/>
            <person name="Glasner J.D."/>
            <person name="Perna N.T."/>
        </authorList>
    </citation>
    <scope>NUCLEOTIDE SEQUENCE [LARGE SCALE GENOMIC DNA]</scope>
    <source>
        <strain evidence="2 3">ATCC 35613</strain>
    </source>
</reference>
<dbReference type="AlphaFoldDB" id="A0A1B7JEG3"/>
<dbReference type="Proteomes" id="UP000078224">
    <property type="component" value="Unassembled WGS sequence"/>
</dbReference>
<keyword evidence="1" id="KW-1133">Transmembrane helix</keyword>
<evidence type="ECO:0000256" key="1">
    <source>
        <dbReference type="SAM" id="Phobius"/>
    </source>
</evidence>
<gene>
    <name evidence="2" type="ORF">M998_3825</name>
</gene>